<evidence type="ECO:0000256" key="1">
    <source>
        <dbReference type="SAM" id="SignalP"/>
    </source>
</evidence>
<dbReference type="Proteomes" id="UP000266272">
    <property type="component" value="Unassembled WGS sequence"/>
</dbReference>
<name>A0A395NRD5_TRIAR</name>
<keyword evidence="1" id="KW-0732">Signal</keyword>
<sequence length="113" mass="11739">MKVIVLASTLVALASSAATALGGVEYLQWWDAGCNGRALLSGGLTQGFCTVFENFPGQSIKLTQTSPCPAGTSAVITVSSTNNCDAEPDWTFEATGECLDVSIQPQAIHLNCV</sequence>
<reference evidence="2 3" key="1">
    <citation type="journal article" date="2018" name="PLoS Pathog.">
        <title>Evolution of structural diversity of trichothecenes, a family of toxins produced by plant pathogenic and entomopathogenic fungi.</title>
        <authorList>
            <person name="Proctor R.H."/>
            <person name="McCormick S.P."/>
            <person name="Kim H.S."/>
            <person name="Cardoza R.E."/>
            <person name="Stanley A.M."/>
            <person name="Lindo L."/>
            <person name="Kelly A."/>
            <person name="Brown D.W."/>
            <person name="Lee T."/>
            <person name="Vaughan M.M."/>
            <person name="Alexander N.J."/>
            <person name="Busman M."/>
            <person name="Gutierrez S."/>
        </authorList>
    </citation>
    <scope>NUCLEOTIDE SEQUENCE [LARGE SCALE GENOMIC DNA]</scope>
    <source>
        <strain evidence="2 3">IBT 40837</strain>
    </source>
</reference>
<dbReference type="EMBL" id="PXOA01000199">
    <property type="protein sequence ID" value="RFU78636.1"/>
    <property type="molecule type" value="Genomic_DNA"/>
</dbReference>
<organism evidence="2 3">
    <name type="scientific">Trichoderma arundinaceum</name>
    <dbReference type="NCBI Taxonomy" id="490622"/>
    <lineage>
        <taxon>Eukaryota</taxon>
        <taxon>Fungi</taxon>
        <taxon>Dikarya</taxon>
        <taxon>Ascomycota</taxon>
        <taxon>Pezizomycotina</taxon>
        <taxon>Sordariomycetes</taxon>
        <taxon>Hypocreomycetidae</taxon>
        <taxon>Hypocreales</taxon>
        <taxon>Hypocreaceae</taxon>
        <taxon>Trichoderma</taxon>
    </lineage>
</organism>
<accession>A0A395NRD5</accession>
<dbReference type="AlphaFoldDB" id="A0A395NRD5"/>
<gene>
    <name evidence="2" type="ORF">TARUN_3606</name>
</gene>
<feature type="signal peptide" evidence="1">
    <location>
        <begin position="1"/>
        <end position="22"/>
    </location>
</feature>
<dbReference type="OrthoDB" id="4894650at2759"/>
<feature type="chain" id="PRO_5017396177" evidence="1">
    <location>
        <begin position="23"/>
        <end position="113"/>
    </location>
</feature>
<comment type="caution">
    <text evidence="2">The sequence shown here is derived from an EMBL/GenBank/DDBJ whole genome shotgun (WGS) entry which is preliminary data.</text>
</comment>
<evidence type="ECO:0000313" key="3">
    <source>
        <dbReference type="Proteomes" id="UP000266272"/>
    </source>
</evidence>
<protein>
    <submittedName>
        <fullName evidence="2">Uncharacterized protein</fullName>
    </submittedName>
</protein>
<proteinExistence type="predicted"/>
<keyword evidence="3" id="KW-1185">Reference proteome</keyword>
<evidence type="ECO:0000313" key="2">
    <source>
        <dbReference type="EMBL" id="RFU78636.1"/>
    </source>
</evidence>